<organism evidence="9 10">
    <name type="scientific">Hesseltinella vesiculosa</name>
    <dbReference type="NCBI Taxonomy" id="101127"/>
    <lineage>
        <taxon>Eukaryota</taxon>
        <taxon>Fungi</taxon>
        <taxon>Fungi incertae sedis</taxon>
        <taxon>Mucoromycota</taxon>
        <taxon>Mucoromycotina</taxon>
        <taxon>Mucoromycetes</taxon>
        <taxon>Mucorales</taxon>
        <taxon>Cunninghamellaceae</taxon>
        <taxon>Hesseltinella</taxon>
    </lineage>
</organism>
<dbReference type="InterPro" id="IPR053937">
    <property type="entry name" value="GOST_TM"/>
</dbReference>
<protein>
    <recommendedName>
        <fullName evidence="8">GOST seven transmembrane domain-containing protein</fullName>
    </recommendedName>
</protein>
<dbReference type="EMBL" id="MCGT01000009">
    <property type="protein sequence ID" value="ORX57026.1"/>
    <property type="molecule type" value="Genomic_DNA"/>
</dbReference>
<keyword evidence="3 7" id="KW-0732">Signal</keyword>
<keyword evidence="2 6" id="KW-0812">Transmembrane</keyword>
<dbReference type="GO" id="GO:0016020">
    <property type="term" value="C:membrane"/>
    <property type="evidence" value="ECO:0007669"/>
    <property type="project" value="UniProtKB-SubCell"/>
</dbReference>
<keyword evidence="10" id="KW-1185">Reference proteome</keyword>
<feature type="chain" id="PRO_5012191412" description="GOST seven transmembrane domain-containing protein" evidence="7">
    <location>
        <begin position="20"/>
        <end position="450"/>
    </location>
</feature>
<feature type="transmembrane region" description="Helical" evidence="6">
    <location>
        <begin position="359"/>
        <end position="380"/>
    </location>
</feature>
<feature type="transmembrane region" description="Helical" evidence="6">
    <location>
        <begin position="175"/>
        <end position="195"/>
    </location>
</feature>
<feature type="transmembrane region" description="Helical" evidence="6">
    <location>
        <begin position="241"/>
        <end position="267"/>
    </location>
</feature>
<name>A0A1X2GM98_9FUNG</name>
<evidence type="ECO:0000259" key="8">
    <source>
        <dbReference type="Pfam" id="PF06814"/>
    </source>
</evidence>
<comment type="caution">
    <text evidence="9">The sequence shown here is derived from an EMBL/GenBank/DDBJ whole genome shotgun (WGS) entry which is preliminary data.</text>
</comment>
<dbReference type="Pfam" id="PF06814">
    <property type="entry name" value="GOST_TM"/>
    <property type="match status" value="1"/>
</dbReference>
<evidence type="ECO:0000313" key="9">
    <source>
        <dbReference type="EMBL" id="ORX57026.1"/>
    </source>
</evidence>
<feature type="transmembrane region" description="Helical" evidence="6">
    <location>
        <begin position="279"/>
        <end position="296"/>
    </location>
</feature>
<dbReference type="AlphaFoldDB" id="A0A1X2GM98"/>
<feature type="domain" description="GOST seven transmembrane" evidence="8">
    <location>
        <begin position="171"/>
        <end position="415"/>
    </location>
</feature>
<dbReference type="InterPro" id="IPR009637">
    <property type="entry name" value="GPR107/GPR108-like"/>
</dbReference>
<dbReference type="PANTHER" id="PTHR21229:SF2">
    <property type="entry name" value="RE59932P"/>
    <property type="match status" value="1"/>
</dbReference>
<sequence length="450" mass="51163">MTRVLSILCLLLLATIIHARPPLTLTQDDRKLVEVAKFGFLPGGQLSLQLEHLEFSNETSPGDVAFYIRRAQAFTDDLEPSRMRSPTVIKDCFLDNSFVKDEVEDQVAQIYRLIDNDNLIKTWNTSITVQQEQKGVWQVLFVNCKQSLVSFKLTVNEVNPGNNYLSAGDSPLPTVYGFASFTYVLMAAYWSWLLVYRKDTTVFRAHWLMLLLLVVIVVNKALQAAKYHYMKVGILSEGWSIGFYVFTSIRGLLSILIIVLLASGWMFIKPFLSSKDKTVISIVVPLQILANVAAAIRNEAAIGSSDWSFWTMLFPFIDLMACAVILWTILQTRKNLSNGASADGKETDVLNKYKLWSSFYVVTLVYMYVTRIIVQLLQAILPFQYVTWFGEAISEGATVLFYSLIGWKFRPYANNPYMQVATNDEEDTMEDYSPTYSDTVRLHNVASRHE</sequence>
<dbReference type="PANTHER" id="PTHR21229">
    <property type="entry name" value="LUNG SEVEN TRANSMEMBRANE RECEPTOR"/>
    <property type="match status" value="1"/>
</dbReference>
<feature type="transmembrane region" description="Helical" evidence="6">
    <location>
        <begin position="386"/>
        <end position="405"/>
    </location>
</feature>
<evidence type="ECO:0000313" key="10">
    <source>
        <dbReference type="Proteomes" id="UP000242146"/>
    </source>
</evidence>
<comment type="subcellular location">
    <subcellularLocation>
        <location evidence="1">Membrane</location>
        <topology evidence="1">Multi-pass membrane protein</topology>
    </subcellularLocation>
</comment>
<proteinExistence type="predicted"/>
<evidence type="ECO:0000256" key="7">
    <source>
        <dbReference type="SAM" id="SignalP"/>
    </source>
</evidence>
<keyword evidence="5 6" id="KW-0472">Membrane</keyword>
<evidence type="ECO:0000256" key="1">
    <source>
        <dbReference type="ARBA" id="ARBA00004141"/>
    </source>
</evidence>
<dbReference type="GO" id="GO:0005794">
    <property type="term" value="C:Golgi apparatus"/>
    <property type="evidence" value="ECO:0007669"/>
    <property type="project" value="TreeGrafter"/>
</dbReference>
<evidence type="ECO:0000256" key="5">
    <source>
        <dbReference type="ARBA" id="ARBA00023136"/>
    </source>
</evidence>
<feature type="transmembrane region" description="Helical" evidence="6">
    <location>
        <begin position="308"/>
        <end position="330"/>
    </location>
</feature>
<evidence type="ECO:0000256" key="6">
    <source>
        <dbReference type="SAM" id="Phobius"/>
    </source>
</evidence>
<accession>A0A1X2GM98</accession>
<feature type="signal peptide" evidence="7">
    <location>
        <begin position="1"/>
        <end position="19"/>
    </location>
</feature>
<dbReference type="Proteomes" id="UP000242146">
    <property type="component" value="Unassembled WGS sequence"/>
</dbReference>
<feature type="transmembrane region" description="Helical" evidence="6">
    <location>
        <begin position="207"/>
        <end position="229"/>
    </location>
</feature>
<evidence type="ECO:0000256" key="2">
    <source>
        <dbReference type="ARBA" id="ARBA00022692"/>
    </source>
</evidence>
<evidence type="ECO:0000256" key="4">
    <source>
        <dbReference type="ARBA" id="ARBA00022989"/>
    </source>
</evidence>
<keyword evidence="4 6" id="KW-1133">Transmembrane helix</keyword>
<evidence type="ECO:0000256" key="3">
    <source>
        <dbReference type="ARBA" id="ARBA00022729"/>
    </source>
</evidence>
<reference evidence="9 10" key="1">
    <citation type="submission" date="2016-07" db="EMBL/GenBank/DDBJ databases">
        <title>Pervasive Adenine N6-methylation of Active Genes in Fungi.</title>
        <authorList>
            <consortium name="DOE Joint Genome Institute"/>
            <person name="Mondo S.J."/>
            <person name="Dannebaum R.O."/>
            <person name="Kuo R.C."/>
            <person name="Labutti K."/>
            <person name="Haridas S."/>
            <person name="Kuo A."/>
            <person name="Salamov A."/>
            <person name="Ahrendt S.R."/>
            <person name="Lipzen A."/>
            <person name="Sullivan W."/>
            <person name="Andreopoulos W.B."/>
            <person name="Clum A."/>
            <person name="Lindquist E."/>
            <person name="Daum C."/>
            <person name="Ramamoorthy G.K."/>
            <person name="Gryganskyi A."/>
            <person name="Culley D."/>
            <person name="Magnuson J.K."/>
            <person name="James T.Y."/>
            <person name="O'Malley M.A."/>
            <person name="Stajich J.E."/>
            <person name="Spatafora J.W."/>
            <person name="Visel A."/>
            <person name="Grigoriev I.V."/>
        </authorList>
    </citation>
    <scope>NUCLEOTIDE SEQUENCE [LARGE SCALE GENOMIC DNA]</scope>
    <source>
        <strain evidence="9 10">NRRL 3301</strain>
    </source>
</reference>
<gene>
    <name evidence="9" type="ORF">DM01DRAFT_1406453</name>
</gene>
<dbReference type="OrthoDB" id="29657at2759"/>